<reference evidence="2 3" key="1">
    <citation type="submission" date="2024-05" db="EMBL/GenBank/DDBJ databases">
        <title>Genome sequencing and assembly of Indian major carp, Cirrhinus mrigala (Hamilton, 1822).</title>
        <authorList>
            <person name="Mohindra V."/>
            <person name="Chowdhury L.M."/>
            <person name="Lal K."/>
            <person name="Jena J.K."/>
        </authorList>
    </citation>
    <scope>NUCLEOTIDE SEQUENCE [LARGE SCALE GENOMIC DNA]</scope>
    <source>
        <strain evidence="2">CM1030</strain>
        <tissue evidence="2">Blood</tissue>
    </source>
</reference>
<evidence type="ECO:0008006" key="4">
    <source>
        <dbReference type="Google" id="ProtNLM"/>
    </source>
</evidence>
<proteinExistence type="predicted"/>
<keyword evidence="1" id="KW-0175">Coiled coil</keyword>
<name>A0ABD0P4P5_CIRMR</name>
<dbReference type="AlphaFoldDB" id="A0ABD0P4P5"/>
<keyword evidence="3" id="KW-1185">Reference proteome</keyword>
<dbReference type="EMBL" id="JAMKFB020000018">
    <property type="protein sequence ID" value="KAL0167898.1"/>
    <property type="molecule type" value="Genomic_DNA"/>
</dbReference>
<organism evidence="2 3">
    <name type="scientific">Cirrhinus mrigala</name>
    <name type="common">Mrigala</name>
    <dbReference type="NCBI Taxonomy" id="683832"/>
    <lineage>
        <taxon>Eukaryota</taxon>
        <taxon>Metazoa</taxon>
        <taxon>Chordata</taxon>
        <taxon>Craniata</taxon>
        <taxon>Vertebrata</taxon>
        <taxon>Euteleostomi</taxon>
        <taxon>Actinopterygii</taxon>
        <taxon>Neopterygii</taxon>
        <taxon>Teleostei</taxon>
        <taxon>Ostariophysi</taxon>
        <taxon>Cypriniformes</taxon>
        <taxon>Cyprinidae</taxon>
        <taxon>Labeoninae</taxon>
        <taxon>Labeonini</taxon>
        <taxon>Cirrhinus</taxon>
    </lineage>
</organism>
<accession>A0ABD0P4P5</accession>
<sequence length="54" mass="6236">EKNLDWFPRMRAMSLVSSEGESEQNEIRSLQERLDTTVNLVAQLSAQLSELKEQ</sequence>
<comment type="caution">
    <text evidence="2">The sequence shown here is derived from an EMBL/GenBank/DDBJ whole genome shotgun (WGS) entry which is preliminary data.</text>
</comment>
<gene>
    <name evidence="2" type="ORF">M9458_036120</name>
</gene>
<dbReference type="Proteomes" id="UP001529510">
    <property type="component" value="Unassembled WGS sequence"/>
</dbReference>
<evidence type="ECO:0000256" key="1">
    <source>
        <dbReference type="SAM" id="Coils"/>
    </source>
</evidence>
<evidence type="ECO:0000313" key="3">
    <source>
        <dbReference type="Proteomes" id="UP001529510"/>
    </source>
</evidence>
<protein>
    <recommendedName>
        <fullName evidence="4">Inositol 1,4,5-trisphosphate receptor type 1</fullName>
    </recommendedName>
</protein>
<feature type="non-terminal residue" evidence="2">
    <location>
        <position position="1"/>
    </location>
</feature>
<feature type="coiled-coil region" evidence="1">
    <location>
        <begin position="27"/>
        <end position="54"/>
    </location>
</feature>
<feature type="non-terminal residue" evidence="2">
    <location>
        <position position="54"/>
    </location>
</feature>
<evidence type="ECO:0000313" key="2">
    <source>
        <dbReference type="EMBL" id="KAL0167898.1"/>
    </source>
</evidence>